<dbReference type="Proteomes" id="UP001497522">
    <property type="component" value="Chromosome 8"/>
</dbReference>
<proteinExistence type="predicted"/>
<organism evidence="1 2">
    <name type="scientific">Sphagnum jensenii</name>
    <dbReference type="NCBI Taxonomy" id="128206"/>
    <lineage>
        <taxon>Eukaryota</taxon>
        <taxon>Viridiplantae</taxon>
        <taxon>Streptophyta</taxon>
        <taxon>Embryophyta</taxon>
        <taxon>Bryophyta</taxon>
        <taxon>Sphagnophytina</taxon>
        <taxon>Sphagnopsida</taxon>
        <taxon>Sphagnales</taxon>
        <taxon>Sphagnaceae</taxon>
        <taxon>Sphagnum</taxon>
    </lineage>
</organism>
<accession>A0ABP1BZB4</accession>
<evidence type="ECO:0000313" key="1">
    <source>
        <dbReference type="EMBL" id="CAK9881340.1"/>
    </source>
</evidence>
<gene>
    <name evidence="1" type="ORF">CSSPJE1EN2_LOCUS22696</name>
</gene>
<keyword evidence="2" id="KW-1185">Reference proteome</keyword>
<sequence length="72" mass="7591">MHDPGLGQNSADADGQAATVDVGDNVAFNAEAGNFKGVLTSGLFVVKTPPDLRMTAQSEQEKMWINKEDPSA</sequence>
<protein>
    <submittedName>
        <fullName evidence="1">Uncharacterized protein</fullName>
    </submittedName>
</protein>
<evidence type="ECO:0000313" key="2">
    <source>
        <dbReference type="Proteomes" id="UP001497522"/>
    </source>
</evidence>
<reference evidence="1" key="1">
    <citation type="submission" date="2024-03" db="EMBL/GenBank/DDBJ databases">
        <authorList>
            <consortium name="ELIXIR-Norway"/>
            <consortium name="Elixir Norway"/>
        </authorList>
    </citation>
    <scope>NUCLEOTIDE SEQUENCE</scope>
</reference>
<name>A0ABP1BZB4_9BRYO</name>
<dbReference type="EMBL" id="OZ023709">
    <property type="protein sequence ID" value="CAK9881340.1"/>
    <property type="molecule type" value="Genomic_DNA"/>
</dbReference>